<keyword evidence="2 4" id="KW-0238">DNA-binding</keyword>
<feature type="domain" description="HTH tetR-type" evidence="5">
    <location>
        <begin position="14"/>
        <end position="73"/>
    </location>
</feature>
<organism evidence="6 7">
    <name type="scientific">Protofrankia coriariae</name>
    <dbReference type="NCBI Taxonomy" id="1562887"/>
    <lineage>
        <taxon>Bacteria</taxon>
        <taxon>Bacillati</taxon>
        <taxon>Actinomycetota</taxon>
        <taxon>Actinomycetes</taxon>
        <taxon>Frankiales</taxon>
        <taxon>Frankiaceae</taxon>
        <taxon>Protofrankia</taxon>
    </lineage>
</organism>
<dbReference type="PRINTS" id="PR00455">
    <property type="entry name" value="HTHTETR"/>
</dbReference>
<gene>
    <name evidence="6" type="ORF">FrCorBMG51_15280</name>
</gene>
<accession>A0ABR5F232</accession>
<dbReference type="EMBL" id="JWIO01000025">
    <property type="protein sequence ID" value="KLL10786.1"/>
    <property type="molecule type" value="Genomic_DNA"/>
</dbReference>
<dbReference type="SUPFAM" id="SSF48498">
    <property type="entry name" value="Tetracyclin repressor-like, C-terminal domain"/>
    <property type="match status" value="1"/>
</dbReference>
<dbReference type="PANTHER" id="PTHR30055">
    <property type="entry name" value="HTH-TYPE TRANSCRIPTIONAL REGULATOR RUTR"/>
    <property type="match status" value="1"/>
</dbReference>
<dbReference type="InterPro" id="IPR036271">
    <property type="entry name" value="Tet_transcr_reg_TetR-rel_C_sf"/>
</dbReference>
<evidence type="ECO:0000256" key="4">
    <source>
        <dbReference type="PROSITE-ProRule" id="PRU00335"/>
    </source>
</evidence>
<dbReference type="Proteomes" id="UP000035425">
    <property type="component" value="Unassembled WGS sequence"/>
</dbReference>
<evidence type="ECO:0000256" key="2">
    <source>
        <dbReference type="ARBA" id="ARBA00023125"/>
    </source>
</evidence>
<keyword evidence="7" id="KW-1185">Reference proteome</keyword>
<evidence type="ECO:0000256" key="1">
    <source>
        <dbReference type="ARBA" id="ARBA00023015"/>
    </source>
</evidence>
<proteinExistence type="predicted"/>
<dbReference type="InterPro" id="IPR001647">
    <property type="entry name" value="HTH_TetR"/>
</dbReference>
<dbReference type="InterPro" id="IPR049445">
    <property type="entry name" value="TetR_SbtR-like_C"/>
</dbReference>
<comment type="caution">
    <text evidence="6">The sequence shown here is derived from an EMBL/GenBank/DDBJ whole genome shotgun (WGS) entry which is preliminary data.</text>
</comment>
<evidence type="ECO:0000259" key="5">
    <source>
        <dbReference type="PROSITE" id="PS50977"/>
    </source>
</evidence>
<keyword evidence="1" id="KW-0805">Transcription regulation</keyword>
<dbReference type="Pfam" id="PF00440">
    <property type="entry name" value="TetR_N"/>
    <property type="match status" value="1"/>
</dbReference>
<dbReference type="PANTHER" id="PTHR30055:SF234">
    <property type="entry name" value="HTH-TYPE TRANSCRIPTIONAL REGULATOR BETI"/>
    <property type="match status" value="1"/>
</dbReference>
<dbReference type="PROSITE" id="PS50977">
    <property type="entry name" value="HTH_TETR_2"/>
    <property type="match status" value="1"/>
</dbReference>
<evidence type="ECO:0000256" key="3">
    <source>
        <dbReference type="ARBA" id="ARBA00023163"/>
    </source>
</evidence>
<dbReference type="Gene3D" id="1.10.357.10">
    <property type="entry name" value="Tetracycline Repressor, domain 2"/>
    <property type="match status" value="1"/>
</dbReference>
<dbReference type="RefSeq" id="WP_047223739.1">
    <property type="nucleotide sequence ID" value="NZ_JWIO01000025.1"/>
</dbReference>
<dbReference type="InterPro" id="IPR050109">
    <property type="entry name" value="HTH-type_TetR-like_transc_reg"/>
</dbReference>
<evidence type="ECO:0000313" key="6">
    <source>
        <dbReference type="EMBL" id="KLL10786.1"/>
    </source>
</evidence>
<dbReference type="SUPFAM" id="SSF46689">
    <property type="entry name" value="Homeodomain-like"/>
    <property type="match status" value="1"/>
</dbReference>
<keyword evidence="3" id="KW-0804">Transcription</keyword>
<dbReference type="Pfam" id="PF21597">
    <property type="entry name" value="TetR_C_43"/>
    <property type="match status" value="1"/>
</dbReference>
<name>A0ABR5F232_9ACTN</name>
<sequence>MTAQPRAHLRADARRNRAQIITTATRAFVDNGPDVPLEEIARLAGVGIGTLYRNFPDREALILAVVQTSMGVMLTKAREARAEHEHAWDALARTLSTSRELSLTLRVQRLFSPATVAALSADPTIRQIRNELIKVIDDLVQAAQREGSMRPDVDTGDVTHLFSLLMLPSTHRTPSEIAEMSYDRAREIIFDGLRARPGTPLPGRPLSATDIYPD</sequence>
<dbReference type="InterPro" id="IPR009057">
    <property type="entry name" value="Homeodomain-like_sf"/>
</dbReference>
<evidence type="ECO:0000313" key="7">
    <source>
        <dbReference type="Proteomes" id="UP000035425"/>
    </source>
</evidence>
<reference evidence="6 7" key="1">
    <citation type="submission" date="2014-12" db="EMBL/GenBank/DDBJ databases">
        <title>Frankia sp. BMG5.1 draft genome.</title>
        <authorList>
            <person name="Gtari M."/>
            <person name="Ghodhbane-Gtari F."/>
            <person name="Nouioui I."/>
            <person name="Ktari A."/>
            <person name="Hezbri K."/>
            <person name="Mimouni W."/>
            <person name="Sbissi I."/>
            <person name="Ayari A."/>
            <person name="Yamanaka T."/>
            <person name="Normand P."/>
            <person name="Tisa L.S."/>
            <person name="Boudabous A."/>
        </authorList>
    </citation>
    <scope>NUCLEOTIDE SEQUENCE [LARGE SCALE GENOMIC DNA]</scope>
    <source>
        <strain evidence="6 7">BMG5.1</strain>
    </source>
</reference>
<feature type="DNA-binding region" description="H-T-H motif" evidence="4">
    <location>
        <begin position="36"/>
        <end position="55"/>
    </location>
</feature>
<protein>
    <submittedName>
        <fullName evidence="6">TetR family transcriptional regulator</fullName>
    </submittedName>
</protein>